<gene>
    <name evidence="3" type="ORF">URODEC1_LOCUS6615</name>
</gene>
<feature type="domain" description="DUF7950" evidence="2">
    <location>
        <begin position="194"/>
        <end position="327"/>
    </location>
</feature>
<reference evidence="3" key="1">
    <citation type="submission" date="2024-10" db="EMBL/GenBank/DDBJ databases">
        <authorList>
            <person name="Ryan C."/>
        </authorList>
    </citation>
    <scope>NUCLEOTIDE SEQUENCE [LARGE SCALE GENOMIC DNA]</scope>
</reference>
<evidence type="ECO:0000259" key="2">
    <source>
        <dbReference type="Pfam" id="PF25821"/>
    </source>
</evidence>
<feature type="region of interest" description="Disordered" evidence="1">
    <location>
        <begin position="103"/>
        <end position="151"/>
    </location>
</feature>
<feature type="compositionally biased region" description="Basic and acidic residues" evidence="1">
    <location>
        <begin position="103"/>
        <end position="116"/>
    </location>
</feature>
<dbReference type="InterPro" id="IPR057710">
    <property type="entry name" value="DUF7950"/>
</dbReference>
<evidence type="ECO:0000256" key="1">
    <source>
        <dbReference type="SAM" id="MobiDB-lite"/>
    </source>
</evidence>
<dbReference type="Pfam" id="PF25821">
    <property type="entry name" value="DUF7950"/>
    <property type="match status" value="1"/>
</dbReference>
<accession>A0ABC8VVV6</accession>
<proteinExistence type="predicted"/>
<feature type="compositionally biased region" description="Low complexity" evidence="1">
    <location>
        <begin position="138"/>
        <end position="148"/>
    </location>
</feature>
<feature type="compositionally biased region" description="Low complexity" evidence="1">
    <location>
        <begin position="117"/>
        <end position="131"/>
    </location>
</feature>
<evidence type="ECO:0000313" key="4">
    <source>
        <dbReference type="Proteomes" id="UP001497457"/>
    </source>
</evidence>
<dbReference type="PANTHER" id="PTHR33595:SF7">
    <property type="entry name" value="OS12G0242500 PROTEIN"/>
    <property type="match status" value="1"/>
</dbReference>
<evidence type="ECO:0000313" key="3">
    <source>
        <dbReference type="EMBL" id="CAL4896393.1"/>
    </source>
</evidence>
<organism evidence="3 4">
    <name type="scientific">Urochloa decumbens</name>
    <dbReference type="NCBI Taxonomy" id="240449"/>
    <lineage>
        <taxon>Eukaryota</taxon>
        <taxon>Viridiplantae</taxon>
        <taxon>Streptophyta</taxon>
        <taxon>Embryophyta</taxon>
        <taxon>Tracheophyta</taxon>
        <taxon>Spermatophyta</taxon>
        <taxon>Magnoliopsida</taxon>
        <taxon>Liliopsida</taxon>
        <taxon>Poales</taxon>
        <taxon>Poaceae</taxon>
        <taxon>PACMAD clade</taxon>
        <taxon>Panicoideae</taxon>
        <taxon>Panicodae</taxon>
        <taxon>Paniceae</taxon>
        <taxon>Melinidinae</taxon>
        <taxon>Urochloa</taxon>
    </lineage>
</organism>
<dbReference type="PANTHER" id="PTHR33595">
    <property type="entry name" value="VON WILLEBRAND FACTOR A DOMAIN PROTEIN"/>
    <property type="match status" value="1"/>
</dbReference>
<protein>
    <recommendedName>
        <fullName evidence="2">DUF7950 domain-containing protein</fullName>
    </recommendedName>
</protein>
<sequence>MERKGGCCIAPRYGAAAAAGGQQAWQMGRIMLKFRPIAPKPAAMAPVSTPAPAPAPAAGAGRGKRKAVGGGGGRRGRKPKRAATAAPVAAVAAPLAAPPVVGECRKDKDFDKEKSLSSRSSSSSGMTSVDSTPPPPQRLQQPTTLPLMPVSPVDDKAATVAEPAPVASSVVAAPAARAQPTVARALRPAPPVAASLVTVEEVTATWRDGEEAPSSAAAGGADDAPAFVSDQWGRVTWTNAAFARAVSADGGDEEAAARAVALAGALPAWGTCAGFTCRVRVVGNSSGAAPRRRGGGGSSSVVAPCDVWRLDAAGCYLWRLDLQAALTLGGLP</sequence>
<dbReference type="AlphaFoldDB" id="A0ABC8VVV6"/>
<dbReference type="Proteomes" id="UP001497457">
    <property type="component" value="Chromosome 10rd"/>
</dbReference>
<name>A0ABC8VVV6_9POAL</name>
<feature type="region of interest" description="Disordered" evidence="1">
    <location>
        <begin position="42"/>
        <end position="89"/>
    </location>
</feature>
<keyword evidence="4" id="KW-1185">Reference proteome</keyword>
<dbReference type="EMBL" id="OZ075120">
    <property type="protein sequence ID" value="CAL4896393.1"/>
    <property type="molecule type" value="Genomic_DNA"/>
</dbReference>